<dbReference type="AlphaFoldDB" id="A0AAV5T781"/>
<dbReference type="EMBL" id="BTSX01000003">
    <property type="protein sequence ID" value="GMS90287.1"/>
    <property type="molecule type" value="Genomic_DNA"/>
</dbReference>
<accession>A0AAV5T781</accession>
<evidence type="ECO:0000313" key="9">
    <source>
        <dbReference type="EMBL" id="GMS90287.1"/>
    </source>
</evidence>
<dbReference type="PANTHER" id="PTHR23226:SF416">
    <property type="entry name" value="FI01424P"/>
    <property type="match status" value="1"/>
</dbReference>
<feature type="non-terminal residue" evidence="9">
    <location>
        <position position="1"/>
    </location>
</feature>
<dbReference type="InterPro" id="IPR013087">
    <property type="entry name" value="Znf_C2H2_type"/>
</dbReference>
<dbReference type="GO" id="GO:0000978">
    <property type="term" value="F:RNA polymerase II cis-regulatory region sequence-specific DNA binding"/>
    <property type="evidence" value="ECO:0007669"/>
    <property type="project" value="TreeGrafter"/>
</dbReference>
<keyword evidence="3" id="KW-0677">Repeat</keyword>
<sequence>NSGVQEFTPPQKLHEQLFSGKHMLNLKAIIDRKISCDICSYSSVPSSDMAVNMCIHTGERNHNCTIGECTESFISSALLKNHQRIVLKWKPFHCSICGAKFAEYMLLDSHRRDHFKTANQPTLSMKKPTLESASLYSLEKEELSGTIFMEEDEISSRNALRPLKFTDPLLNAVGKIPSEAVVQNIISSLNGSSQSVSMMKDMECSECDFRTRCANSWMAHL</sequence>
<comment type="subcellular location">
    <subcellularLocation>
        <location evidence="1">Nucleus</location>
    </subcellularLocation>
</comment>
<feature type="non-terminal residue" evidence="9">
    <location>
        <position position="221"/>
    </location>
</feature>
<evidence type="ECO:0000256" key="3">
    <source>
        <dbReference type="ARBA" id="ARBA00022737"/>
    </source>
</evidence>
<dbReference type="GO" id="GO:0008270">
    <property type="term" value="F:zinc ion binding"/>
    <property type="evidence" value="ECO:0007669"/>
    <property type="project" value="UniProtKB-KW"/>
</dbReference>
<reference evidence="9" key="1">
    <citation type="submission" date="2023-10" db="EMBL/GenBank/DDBJ databases">
        <title>Genome assembly of Pristionchus species.</title>
        <authorList>
            <person name="Yoshida K."/>
            <person name="Sommer R.J."/>
        </authorList>
    </citation>
    <scope>NUCLEOTIDE SEQUENCE</scope>
    <source>
        <strain evidence="9">RS0144</strain>
    </source>
</reference>
<dbReference type="Pfam" id="PF00096">
    <property type="entry name" value="zf-C2H2"/>
    <property type="match status" value="1"/>
</dbReference>
<feature type="domain" description="C2H2-type" evidence="8">
    <location>
        <begin position="62"/>
        <end position="91"/>
    </location>
</feature>
<organism evidence="9 10">
    <name type="scientific">Pristionchus entomophagus</name>
    <dbReference type="NCBI Taxonomy" id="358040"/>
    <lineage>
        <taxon>Eukaryota</taxon>
        <taxon>Metazoa</taxon>
        <taxon>Ecdysozoa</taxon>
        <taxon>Nematoda</taxon>
        <taxon>Chromadorea</taxon>
        <taxon>Rhabditida</taxon>
        <taxon>Rhabditina</taxon>
        <taxon>Diplogasteromorpha</taxon>
        <taxon>Diplogasteroidea</taxon>
        <taxon>Neodiplogasteridae</taxon>
        <taxon>Pristionchus</taxon>
    </lineage>
</organism>
<keyword evidence="4 7" id="KW-0863">Zinc-finger</keyword>
<keyword evidence="10" id="KW-1185">Reference proteome</keyword>
<dbReference type="Gene3D" id="3.30.160.60">
    <property type="entry name" value="Classic Zinc Finger"/>
    <property type="match status" value="2"/>
</dbReference>
<dbReference type="PROSITE" id="PS00028">
    <property type="entry name" value="ZINC_FINGER_C2H2_1"/>
    <property type="match status" value="1"/>
</dbReference>
<evidence type="ECO:0000313" key="10">
    <source>
        <dbReference type="Proteomes" id="UP001432027"/>
    </source>
</evidence>
<feature type="domain" description="C2H2-type" evidence="8">
    <location>
        <begin position="92"/>
        <end position="121"/>
    </location>
</feature>
<evidence type="ECO:0000256" key="5">
    <source>
        <dbReference type="ARBA" id="ARBA00022833"/>
    </source>
</evidence>
<dbReference type="Proteomes" id="UP001432027">
    <property type="component" value="Unassembled WGS sequence"/>
</dbReference>
<protein>
    <recommendedName>
        <fullName evidence="8">C2H2-type domain-containing protein</fullName>
    </recommendedName>
</protein>
<keyword evidence="2" id="KW-0479">Metal-binding</keyword>
<comment type="caution">
    <text evidence="9">The sequence shown here is derived from an EMBL/GenBank/DDBJ whole genome shotgun (WGS) entry which is preliminary data.</text>
</comment>
<evidence type="ECO:0000256" key="4">
    <source>
        <dbReference type="ARBA" id="ARBA00022771"/>
    </source>
</evidence>
<keyword evidence="6" id="KW-0539">Nucleus</keyword>
<dbReference type="GO" id="GO:0005634">
    <property type="term" value="C:nucleus"/>
    <property type="evidence" value="ECO:0007669"/>
    <property type="project" value="UniProtKB-SubCell"/>
</dbReference>
<evidence type="ECO:0000256" key="1">
    <source>
        <dbReference type="ARBA" id="ARBA00004123"/>
    </source>
</evidence>
<evidence type="ECO:0000256" key="6">
    <source>
        <dbReference type="ARBA" id="ARBA00023242"/>
    </source>
</evidence>
<evidence type="ECO:0000256" key="2">
    <source>
        <dbReference type="ARBA" id="ARBA00022723"/>
    </source>
</evidence>
<dbReference type="InterPro" id="IPR036236">
    <property type="entry name" value="Znf_C2H2_sf"/>
</dbReference>
<dbReference type="SMART" id="SM00355">
    <property type="entry name" value="ZnF_C2H2"/>
    <property type="match status" value="2"/>
</dbReference>
<dbReference type="GO" id="GO:0000981">
    <property type="term" value="F:DNA-binding transcription factor activity, RNA polymerase II-specific"/>
    <property type="evidence" value="ECO:0007669"/>
    <property type="project" value="TreeGrafter"/>
</dbReference>
<gene>
    <name evidence="9" type="ORF">PENTCL1PPCAC_12462</name>
</gene>
<evidence type="ECO:0000259" key="8">
    <source>
        <dbReference type="PROSITE" id="PS50157"/>
    </source>
</evidence>
<dbReference type="SUPFAM" id="SSF57667">
    <property type="entry name" value="beta-beta-alpha zinc fingers"/>
    <property type="match status" value="1"/>
</dbReference>
<name>A0AAV5T781_9BILA</name>
<evidence type="ECO:0000256" key="7">
    <source>
        <dbReference type="PROSITE-ProRule" id="PRU00042"/>
    </source>
</evidence>
<keyword evidence="5" id="KW-0862">Zinc</keyword>
<dbReference type="PANTHER" id="PTHR23226">
    <property type="entry name" value="ZINC FINGER AND SCAN DOMAIN-CONTAINING"/>
    <property type="match status" value="1"/>
</dbReference>
<proteinExistence type="predicted"/>
<dbReference type="PROSITE" id="PS50157">
    <property type="entry name" value="ZINC_FINGER_C2H2_2"/>
    <property type="match status" value="2"/>
</dbReference>